<evidence type="ECO:0000313" key="4">
    <source>
        <dbReference type="Proteomes" id="UP000001351"/>
    </source>
</evidence>
<dbReference type="EMBL" id="AAMD01000195">
    <property type="protein sequence ID" value="EAU62924.1"/>
    <property type="molecule type" value="Genomic_DNA"/>
</dbReference>
<dbReference type="OrthoDB" id="570111at2"/>
<dbReference type="HOGENOM" id="CLU_2791990_0_0_7"/>
<proteinExistence type="predicted"/>
<keyword evidence="4" id="KW-1185">Reference proteome</keyword>
<evidence type="ECO:0000313" key="2">
    <source>
        <dbReference type="EMBL" id="EAU62924.1"/>
    </source>
</evidence>
<reference evidence="1 4" key="2">
    <citation type="journal article" date="2011" name="Mol. Biol. Evol.">
        <title>Comparative genomic analysis of fruiting body formation in Myxococcales.</title>
        <authorList>
            <person name="Huntley S."/>
            <person name="Hamann N."/>
            <person name="Wegener-Feldbrugge S."/>
            <person name="Treuner-Lange A."/>
            <person name="Kube M."/>
            <person name="Reinhardt R."/>
            <person name="Klages S."/>
            <person name="Muller R."/>
            <person name="Ronning C.M."/>
            <person name="Nierman W.C."/>
            <person name="Sogaard-Andersen L."/>
        </authorList>
    </citation>
    <scope>NUCLEOTIDE SEQUENCE [LARGE SCALE GENOMIC DNA]</scope>
    <source>
        <strain evidence="1 4">DW4/3-1</strain>
    </source>
</reference>
<dbReference type="Proteomes" id="UP000001351">
    <property type="component" value="Chromosome"/>
</dbReference>
<dbReference type="KEGG" id="sur:STAUR_0377"/>
<dbReference type="Proteomes" id="UP000032702">
    <property type="component" value="Unassembled WGS sequence"/>
</dbReference>
<protein>
    <submittedName>
        <fullName evidence="2">Uncharacterized protein</fullName>
    </submittedName>
</protein>
<organism evidence="2 5">
    <name type="scientific">Stigmatella aurantiaca (strain DW4/3-1)</name>
    <dbReference type="NCBI Taxonomy" id="378806"/>
    <lineage>
        <taxon>Bacteria</taxon>
        <taxon>Pseudomonadati</taxon>
        <taxon>Myxococcota</taxon>
        <taxon>Myxococcia</taxon>
        <taxon>Myxococcales</taxon>
        <taxon>Cystobacterineae</taxon>
        <taxon>Archangiaceae</taxon>
        <taxon>Stigmatella</taxon>
    </lineage>
</organism>
<evidence type="ECO:0000313" key="5">
    <source>
        <dbReference type="Proteomes" id="UP000032702"/>
    </source>
</evidence>
<dbReference type="AlphaFoldDB" id="Q08R10"/>
<name>Q08R10_STIAD</name>
<reference evidence="2 5" key="1">
    <citation type="submission" date="2006-04" db="EMBL/GenBank/DDBJ databases">
        <authorList>
            <person name="Nierman W.C."/>
        </authorList>
    </citation>
    <scope>NUCLEOTIDE SEQUENCE [LARGE SCALE GENOMIC DNA]</scope>
    <source>
        <strain evidence="2 5">DW4/3-1</strain>
    </source>
</reference>
<accession>Q08R10</accession>
<sequence length="68" mass="7388">MGIRNQRPAEQWLAGRQIGTVADVIFSGRNLVNGVKAGYFVGVVDDPIHAARWMAVPGSRQVISSRLP</sequence>
<dbReference type="EMBL" id="AAMD01000040">
    <property type="protein sequence ID" value="EAU67109.1"/>
    <property type="molecule type" value="Genomic_DNA"/>
</dbReference>
<dbReference type="EMBL" id="CP002271">
    <property type="protein sequence ID" value="ADO68186.1"/>
    <property type="molecule type" value="Genomic_DNA"/>
</dbReference>
<evidence type="ECO:0000313" key="3">
    <source>
        <dbReference type="EMBL" id="EAU67109.1"/>
    </source>
</evidence>
<dbReference type="STRING" id="378806.STAUR_0377"/>
<evidence type="ECO:0000313" key="1">
    <source>
        <dbReference type="EMBL" id="ADO68186.1"/>
    </source>
</evidence>
<gene>
    <name evidence="1" type="ordered locus">STAUR_0377</name>
    <name evidence="2" type="ORF">STIAU_1834</name>
    <name evidence="3" type="ORF">STIAU_2625</name>
</gene>